<gene>
    <name evidence="2" type="ORF">HINF_LOCUS11634</name>
</gene>
<name>A0ABP1HGN3_9EUKA</name>
<keyword evidence="1" id="KW-0472">Membrane</keyword>
<dbReference type="Proteomes" id="UP001642409">
    <property type="component" value="Unassembled WGS sequence"/>
</dbReference>
<evidence type="ECO:0000313" key="2">
    <source>
        <dbReference type="EMBL" id="CAL5990802.1"/>
    </source>
</evidence>
<keyword evidence="1" id="KW-1133">Transmembrane helix</keyword>
<comment type="caution">
    <text evidence="2">The sequence shown here is derived from an EMBL/GenBank/DDBJ whole genome shotgun (WGS) entry which is preliminary data.</text>
</comment>
<accession>A0ABP1HGN3</accession>
<evidence type="ECO:0000256" key="1">
    <source>
        <dbReference type="SAM" id="Phobius"/>
    </source>
</evidence>
<feature type="transmembrane region" description="Helical" evidence="1">
    <location>
        <begin position="74"/>
        <end position="102"/>
    </location>
</feature>
<proteinExistence type="predicted"/>
<evidence type="ECO:0000313" key="3">
    <source>
        <dbReference type="Proteomes" id="UP001642409"/>
    </source>
</evidence>
<sequence>MKIISHKNSKYIFNLQYEKLKNLTLKQKNILILFHSFEIVTLSKPRYKFFINVESLTELTSFCSDKHLLKVQFFIHLGLLIFQYWNYIALCILMYNIQAFYWFKLNSINQNFTIFIRFCQDFIHSVWLAVTFVFTCNRVFNSPTNSIDSKQFILISTGPSHGRKGINTRINQQDKTNSISPGFIYGSSLPSKLQVETNRIPAITLISRSQKFPDGFKLNYNYQIDNQQLLRNQNILFHSKWHLLKIQFLECKVINQQTSVKYVFKGGI</sequence>
<dbReference type="EMBL" id="CAXDID020000026">
    <property type="protein sequence ID" value="CAL5990802.1"/>
    <property type="molecule type" value="Genomic_DNA"/>
</dbReference>
<keyword evidence="1" id="KW-0812">Transmembrane</keyword>
<protein>
    <submittedName>
        <fullName evidence="2">Hypothetical_protein</fullName>
    </submittedName>
</protein>
<keyword evidence="3" id="KW-1185">Reference proteome</keyword>
<reference evidence="2 3" key="1">
    <citation type="submission" date="2024-07" db="EMBL/GenBank/DDBJ databases">
        <authorList>
            <person name="Akdeniz Z."/>
        </authorList>
    </citation>
    <scope>NUCLEOTIDE SEQUENCE [LARGE SCALE GENOMIC DNA]</scope>
</reference>
<organism evidence="2 3">
    <name type="scientific">Hexamita inflata</name>
    <dbReference type="NCBI Taxonomy" id="28002"/>
    <lineage>
        <taxon>Eukaryota</taxon>
        <taxon>Metamonada</taxon>
        <taxon>Diplomonadida</taxon>
        <taxon>Hexamitidae</taxon>
        <taxon>Hexamitinae</taxon>
        <taxon>Hexamita</taxon>
    </lineage>
</organism>